<protein>
    <submittedName>
        <fullName evidence="2">Uncharacterized protein</fullName>
    </submittedName>
</protein>
<accession>S7TCQ8</accession>
<reference evidence="2 3" key="1">
    <citation type="journal article" date="2013" name="Genome Announc.">
        <title>Draft genome sequences for three mercury-methylating, sulfate-reducing bacteria.</title>
        <authorList>
            <person name="Brown S.D."/>
            <person name="Hurt R.A.Jr."/>
            <person name="Gilmour C.C."/>
            <person name="Elias D.A."/>
        </authorList>
    </citation>
    <scope>NUCLEOTIDE SEQUENCE [LARGE SCALE GENOMIC DNA]</scope>
    <source>
        <strain evidence="2 3">DSM 16529</strain>
    </source>
</reference>
<keyword evidence="3" id="KW-1185">Reference proteome</keyword>
<evidence type="ECO:0000313" key="3">
    <source>
        <dbReference type="Proteomes" id="UP000014975"/>
    </source>
</evidence>
<name>S7TCQ8_9BACT</name>
<sequence>MRPETGYRRRRSLRIAQAMEADMDFFWFLLGLASVIITLRIISTTFQD</sequence>
<keyword evidence="1" id="KW-0472">Membrane</keyword>
<gene>
    <name evidence="2" type="ORF">dsat_0094</name>
</gene>
<dbReference type="AlphaFoldDB" id="S7TCQ8"/>
<keyword evidence="1" id="KW-1133">Transmembrane helix</keyword>
<keyword evidence="1" id="KW-0812">Transmembrane</keyword>
<dbReference type="PATRIC" id="fig|1121439.3.peg.1313"/>
<comment type="caution">
    <text evidence="2">The sequence shown here is derived from an EMBL/GenBank/DDBJ whole genome shotgun (WGS) entry which is preliminary data.</text>
</comment>
<dbReference type="Proteomes" id="UP000014975">
    <property type="component" value="Unassembled WGS sequence"/>
</dbReference>
<feature type="transmembrane region" description="Helical" evidence="1">
    <location>
        <begin position="21"/>
        <end position="42"/>
    </location>
</feature>
<evidence type="ECO:0000256" key="1">
    <source>
        <dbReference type="SAM" id="Phobius"/>
    </source>
</evidence>
<dbReference type="EMBL" id="ATHI01000011">
    <property type="protein sequence ID" value="EPR34446.1"/>
    <property type="molecule type" value="Genomic_DNA"/>
</dbReference>
<organism evidence="2 3">
    <name type="scientific">Alkalidesulfovibrio alkalitolerans DSM 16529</name>
    <dbReference type="NCBI Taxonomy" id="1121439"/>
    <lineage>
        <taxon>Bacteria</taxon>
        <taxon>Pseudomonadati</taxon>
        <taxon>Thermodesulfobacteriota</taxon>
        <taxon>Desulfovibrionia</taxon>
        <taxon>Desulfovibrionales</taxon>
        <taxon>Desulfovibrionaceae</taxon>
        <taxon>Alkalidesulfovibrio</taxon>
    </lineage>
</organism>
<proteinExistence type="predicted"/>
<evidence type="ECO:0000313" key="2">
    <source>
        <dbReference type="EMBL" id="EPR34446.1"/>
    </source>
</evidence>